<sequence length="444" mass="49944">MDARGDDPPPTPGAARCEPRLPEGVESGDCGRRAVVLGAERSRAGEGQTREDDAGAVTACTPDLPAGGEREQREEQGVAEGGGPPQDAPAERVPLDRATIPTPLLDSLPSNSSSPPPPTCREPFLQDYRSDPGCHRRRHSRPSRDGGASRAATALFPIVPIDRFRRPCARYQRPREVTTFSYDSSRRFVAGDSEMKYFHPPNLPREVCDLSAGYDTYVTRAEVDEHIDGLLDALIELEHRKGPGEAKADFVCYRGIMTKIMTAPYTKDPLELRATRFRGTIFLEEHELEETRKRKHGETAKHRLMCYWGALVFGVMVEKADIGPRTLTVPAGYKFESYCTSPKAPHEVTPQDIQRSRDAPVNTNVQHCVVFRSKLGRNSIIMGAGERARWRKKSARRQNNVFLRFRRALSDIYRPFFPRLLVHRLILNQSEVFVRPKARRARYT</sequence>
<evidence type="ECO:0000256" key="6">
    <source>
        <dbReference type="RuleBase" id="RU367113"/>
    </source>
</evidence>
<organism evidence="9 10">
    <name type="scientific">Olpidium bornovanus</name>
    <dbReference type="NCBI Taxonomy" id="278681"/>
    <lineage>
        <taxon>Eukaryota</taxon>
        <taxon>Fungi</taxon>
        <taxon>Fungi incertae sedis</taxon>
        <taxon>Olpidiomycota</taxon>
        <taxon>Olpidiomycotina</taxon>
        <taxon>Olpidiomycetes</taxon>
        <taxon>Olpidiales</taxon>
        <taxon>Olpidiaceae</taxon>
        <taxon>Olpidium</taxon>
    </lineage>
</organism>
<comment type="catalytic activity">
    <reaction evidence="4">
        <text>a 5'-end triphospho-ribonucleoside in mRNA + H2O = a 5'-end phospho-ribonucleoside in mRNA + diphosphate + H(+)</text>
        <dbReference type="Rhea" id="RHEA:78683"/>
        <dbReference type="Rhea" id="RHEA-COMP:15692"/>
        <dbReference type="Rhea" id="RHEA-COMP:17164"/>
        <dbReference type="ChEBI" id="CHEBI:15377"/>
        <dbReference type="ChEBI" id="CHEBI:15378"/>
        <dbReference type="ChEBI" id="CHEBI:33019"/>
        <dbReference type="ChEBI" id="CHEBI:138282"/>
        <dbReference type="ChEBI" id="CHEBI:167618"/>
    </reaction>
    <physiologicalReaction direction="left-to-right" evidence="4">
        <dbReference type="Rhea" id="RHEA:78684"/>
    </physiologicalReaction>
</comment>
<dbReference type="InterPro" id="IPR013961">
    <property type="entry name" value="RAI1"/>
</dbReference>
<feature type="domain" description="RAI1-like" evidence="8">
    <location>
        <begin position="172"/>
        <end position="309"/>
    </location>
</feature>
<dbReference type="GO" id="GO:0110155">
    <property type="term" value="P:NAD-cap decapping"/>
    <property type="evidence" value="ECO:0007669"/>
    <property type="project" value="TreeGrafter"/>
</dbReference>
<keyword evidence="6" id="KW-0479">Metal-binding</keyword>
<comment type="catalytic activity">
    <reaction evidence="3">
        <text>a 5'-end (N(7)-methyl 5'-triphosphoguanosine)-ribonucleoside-ribonucleotide in mRNA + H2O = a (N(7)-methyl 5'-triphosphoguanosine)-nucleoside + a 5'-end phospho-ribonucleoside in mRNA + H(+)</text>
        <dbReference type="Rhea" id="RHEA:66928"/>
        <dbReference type="Rhea" id="RHEA-COMP:15692"/>
        <dbReference type="Rhea" id="RHEA-COMP:17313"/>
        <dbReference type="ChEBI" id="CHEBI:15377"/>
        <dbReference type="ChEBI" id="CHEBI:15378"/>
        <dbReference type="ChEBI" id="CHEBI:138282"/>
        <dbReference type="ChEBI" id="CHEBI:172876"/>
        <dbReference type="ChEBI" id="CHEBI:172877"/>
    </reaction>
    <physiologicalReaction direction="left-to-right" evidence="3">
        <dbReference type="Rhea" id="RHEA:66929"/>
    </physiologicalReaction>
</comment>
<dbReference type="GO" id="GO:0005829">
    <property type="term" value="C:cytosol"/>
    <property type="evidence" value="ECO:0007669"/>
    <property type="project" value="TreeGrafter"/>
</dbReference>
<proteinExistence type="inferred from homology"/>
<comment type="cofactor">
    <cofactor evidence="1 6">
        <name>a divalent metal cation</name>
        <dbReference type="ChEBI" id="CHEBI:60240"/>
    </cofactor>
</comment>
<evidence type="ECO:0000256" key="3">
    <source>
        <dbReference type="ARBA" id="ARBA00044676"/>
    </source>
</evidence>
<reference evidence="9 10" key="1">
    <citation type="journal article" name="Sci. Rep.">
        <title>Genome-scale phylogenetic analyses confirm Olpidium as the closest living zoosporic fungus to the non-flagellated, terrestrial fungi.</title>
        <authorList>
            <person name="Chang Y."/>
            <person name="Rochon D."/>
            <person name="Sekimoto S."/>
            <person name="Wang Y."/>
            <person name="Chovatia M."/>
            <person name="Sandor L."/>
            <person name="Salamov A."/>
            <person name="Grigoriev I.V."/>
            <person name="Stajich J.E."/>
            <person name="Spatafora J.W."/>
        </authorList>
    </citation>
    <scope>NUCLEOTIDE SEQUENCE [LARGE SCALE GENOMIC DNA]</scope>
    <source>
        <strain evidence="9">S191</strain>
    </source>
</reference>
<keyword evidence="6" id="KW-0694">RNA-binding</keyword>
<keyword evidence="6" id="KW-0539">Nucleus</keyword>
<dbReference type="GO" id="GO:0003723">
    <property type="term" value="F:RNA binding"/>
    <property type="evidence" value="ECO:0007669"/>
    <property type="project" value="UniProtKB-KW"/>
</dbReference>
<evidence type="ECO:0000313" key="10">
    <source>
        <dbReference type="Proteomes" id="UP000673691"/>
    </source>
</evidence>
<keyword evidence="6" id="KW-0547">Nucleotide-binding</keyword>
<feature type="region of interest" description="Disordered" evidence="7">
    <location>
        <begin position="1"/>
        <end position="151"/>
    </location>
</feature>
<evidence type="ECO:0000256" key="7">
    <source>
        <dbReference type="SAM" id="MobiDB-lite"/>
    </source>
</evidence>
<comment type="similarity">
    <text evidence="2 6">Belongs to the DXO/Dom3Z family.</text>
</comment>
<dbReference type="GO" id="GO:0005634">
    <property type="term" value="C:nucleus"/>
    <property type="evidence" value="ECO:0007669"/>
    <property type="project" value="UniProtKB-SubCell"/>
</dbReference>
<keyword evidence="10" id="KW-1185">Reference proteome</keyword>
<feature type="compositionally biased region" description="Low complexity" evidence="7">
    <location>
        <begin position="101"/>
        <end position="113"/>
    </location>
</feature>
<dbReference type="EC" id="3.6.1.-" evidence="6"/>
<dbReference type="OrthoDB" id="5853397at2759"/>
<evidence type="ECO:0000256" key="5">
    <source>
        <dbReference type="ARBA" id="ARBA00048124"/>
    </source>
</evidence>
<feature type="domain" description="RAI1-like" evidence="8">
    <location>
        <begin position="331"/>
        <end position="409"/>
    </location>
</feature>
<comment type="caution">
    <text evidence="9">The sequence shown here is derived from an EMBL/GenBank/DDBJ whole genome shotgun (WGS) entry which is preliminary data.</text>
</comment>
<keyword evidence="6" id="KW-0540">Nuclease</keyword>
<dbReference type="PANTHER" id="PTHR12395">
    <property type="entry name" value="DOM-3 RELATED"/>
    <property type="match status" value="1"/>
</dbReference>
<dbReference type="GO" id="GO:0000166">
    <property type="term" value="F:nucleotide binding"/>
    <property type="evidence" value="ECO:0007669"/>
    <property type="project" value="UniProtKB-KW"/>
</dbReference>
<dbReference type="EMBL" id="JAEFCI010006427">
    <property type="protein sequence ID" value="KAG5459693.1"/>
    <property type="molecule type" value="Genomic_DNA"/>
</dbReference>
<comment type="function">
    <text evidence="6">Decapping enzyme for NAD-capped RNAs: specifically hydrolyzes the nicotinamide adenine dinucleotide (NAD) cap from a subset of RNAs by removing the entire NAD moiety from the 5'-end of an NAD-capped RNA.</text>
</comment>
<dbReference type="InterPro" id="IPR039039">
    <property type="entry name" value="RAI1-like_fam"/>
</dbReference>
<evidence type="ECO:0000256" key="1">
    <source>
        <dbReference type="ARBA" id="ARBA00001968"/>
    </source>
</evidence>
<comment type="catalytic activity">
    <reaction evidence="5">
        <text>a 5'-end NAD(+)-phospho-ribonucleoside in mRNA + H2O = a 5'-end phospho-ribonucleoside in mRNA + NAD(+) + H(+)</text>
        <dbReference type="Rhea" id="RHEA:60880"/>
        <dbReference type="Rhea" id="RHEA-COMP:15692"/>
        <dbReference type="Rhea" id="RHEA-COMP:15698"/>
        <dbReference type="ChEBI" id="CHEBI:15377"/>
        <dbReference type="ChEBI" id="CHEBI:15378"/>
        <dbReference type="ChEBI" id="CHEBI:57540"/>
        <dbReference type="ChEBI" id="CHEBI:138282"/>
        <dbReference type="ChEBI" id="CHEBI:144029"/>
    </reaction>
    <physiologicalReaction direction="left-to-right" evidence="5">
        <dbReference type="Rhea" id="RHEA:60881"/>
    </physiologicalReaction>
</comment>
<evidence type="ECO:0000256" key="2">
    <source>
        <dbReference type="ARBA" id="ARBA00006562"/>
    </source>
</evidence>
<accession>A0A8H7ZVA5</accession>
<keyword evidence="6" id="KW-0378">Hydrolase</keyword>
<feature type="compositionally biased region" description="Basic and acidic residues" evidence="7">
    <location>
        <begin position="40"/>
        <end position="53"/>
    </location>
</feature>
<name>A0A8H7ZVA5_9FUNG</name>
<gene>
    <name evidence="9" type="ORF">BJ554DRAFT_8355</name>
</gene>
<dbReference type="GO" id="GO:0046872">
    <property type="term" value="F:metal ion binding"/>
    <property type="evidence" value="ECO:0007669"/>
    <property type="project" value="UniProtKB-KW"/>
</dbReference>
<dbReference type="AlphaFoldDB" id="A0A8H7ZVA5"/>
<dbReference type="Proteomes" id="UP000673691">
    <property type="component" value="Unassembled WGS sequence"/>
</dbReference>
<dbReference type="GO" id="GO:0004518">
    <property type="term" value="F:nuclease activity"/>
    <property type="evidence" value="ECO:0007669"/>
    <property type="project" value="UniProtKB-KW"/>
</dbReference>
<dbReference type="PANTHER" id="PTHR12395:SF9">
    <property type="entry name" value="DECAPPING AND EXORIBONUCLEASE PROTEIN"/>
    <property type="match status" value="1"/>
</dbReference>
<dbReference type="Pfam" id="PF08652">
    <property type="entry name" value="RAI1"/>
    <property type="match status" value="2"/>
</dbReference>
<protein>
    <recommendedName>
        <fullName evidence="6">Decapping nuclease</fullName>
        <ecNumber evidence="6">3.6.1.-</ecNumber>
    </recommendedName>
</protein>
<comment type="subcellular location">
    <subcellularLocation>
        <location evidence="6">Nucleus</location>
    </subcellularLocation>
</comment>
<dbReference type="GO" id="GO:0000956">
    <property type="term" value="P:nuclear-transcribed mRNA catabolic process"/>
    <property type="evidence" value="ECO:0007669"/>
    <property type="project" value="TreeGrafter"/>
</dbReference>
<evidence type="ECO:0000313" key="9">
    <source>
        <dbReference type="EMBL" id="KAG5459693.1"/>
    </source>
</evidence>
<evidence type="ECO:0000259" key="8">
    <source>
        <dbReference type="Pfam" id="PF08652"/>
    </source>
</evidence>
<dbReference type="GO" id="GO:0034353">
    <property type="term" value="F:mRNA 5'-diphosphatase activity"/>
    <property type="evidence" value="ECO:0007669"/>
    <property type="project" value="TreeGrafter"/>
</dbReference>
<evidence type="ECO:0000256" key="4">
    <source>
        <dbReference type="ARBA" id="ARBA00044692"/>
    </source>
</evidence>